<name>A0A2H1FCG8_9ARCH</name>
<evidence type="ECO:0000313" key="2">
    <source>
        <dbReference type="Proteomes" id="UP000230607"/>
    </source>
</evidence>
<dbReference type="Proteomes" id="UP000230607">
    <property type="component" value="Chromosome 1"/>
</dbReference>
<dbReference type="AlphaFoldDB" id="A0A2H1FCG8"/>
<evidence type="ECO:0000313" key="1">
    <source>
        <dbReference type="EMBL" id="SMH70458.1"/>
    </source>
</evidence>
<proteinExistence type="predicted"/>
<protein>
    <submittedName>
        <fullName evidence="1">Uncharacterized protein</fullName>
    </submittedName>
</protein>
<dbReference type="EMBL" id="LT841358">
    <property type="protein sequence ID" value="SMH70458.1"/>
    <property type="molecule type" value="Genomic_DNA"/>
</dbReference>
<organism evidence="1 2">
    <name type="scientific">Candidatus Nitrosotalea okcheonensis</name>
    <dbReference type="NCBI Taxonomy" id="1903276"/>
    <lineage>
        <taxon>Archaea</taxon>
        <taxon>Nitrososphaerota</taxon>
        <taxon>Nitrososphaeria</taxon>
        <taxon>Nitrosotaleales</taxon>
        <taxon>Nitrosotaleaceae</taxon>
        <taxon>Nitrosotalea</taxon>
    </lineage>
</organism>
<accession>A0A2H1FCG8</accession>
<reference evidence="2" key="1">
    <citation type="submission" date="2017-03" db="EMBL/GenBank/DDBJ databases">
        <authorList>
            <person name="Herbold C."/>
        </authorList>
    </citation>
    <scope>NUCLEOTIDE SEQUENCE [LARGE SCALE GENOMIC DNA]</scope>
</reference>
<sequence>MPLQYKYKMKMYFAIIIISFVFVFFSPFQVFAQEYVTVNPVFSKDQSDSCSKLEKKFPGSGYSDSWVIHVAINFVPTISSNHTRTTMVDYNDTKFIVTLNDYNQTIYNDYPVNTLLQSSNYTTQNTTLFNLRGFSL</sequence>
<gene>
    <name evidence="1" type="ORF">NCS_10265</name>
</gene>
<keyword evidence="2" id="KW-1185">Reference proteome</keyword>